<evidence type="ECO:0000256" key="1">
    <source>
        <dbReference type="SAM" id="MobiDB-lite"/>
    </source>
</evidence>
<accession>A0ABR1XZX4</accession>
<evidence type="ECO:0008006" key="4">
    <source>
        <dbReference type="Google" id="ProtNLM"/>
    </source>
</evidence>
<feature type="region of interest" description="Disordered" evidence="1">
    <location>
        <begin position="436"/>
        <end position="486"/>
    </location>
</feature>
<sequence length="620" mass="66729">MAEVGRRRCHHEADMFGVQFPHLDNRAPWVFITRAPNSETVCGGPGRYRFTAPHVAPSRTYIKETKTKSKFKSFIHSTIQIVEKSLVAPKAMTAPAQSASTVPLSTTPPDRSSPPVPPLLRLPLELHHLVAAQLSLPGHLALRLTHPYLYNALAAPFPAPSLRNLDSCARLAVRTYLSPYFAGCTGESKRTSLEDEKNQTIKTATKAPAREKARSQPKTTSTHCLLCAAPYAPRLFKSTSSPAVDAADHGIPITTSPLLSSAAARTSSFSSLPVPLADSSNVPPAVEQGRQKLPRSHPDWEVLALPDGVCAWHVSRFARVVREWPAGLPRPTSAADDSHSHSSDASSAERCQSDAEQHQQQWSWLAFTSTLCPHCGAVAAFRACTCCTPTSITSTSTWTCGAPRSDISSSPPHAAAVTADTHSRTHVIDCEALATSAPRRRSGAGDGNATTTTSSMAGTTNIAGTVASSTTATPVTPGGDDDSGRHCQTCALRPVTVYVRYLPTINDNDNDSAAPTRQNQAWNVSSYRFWRDARDMLWVREEGFASSSGVKAGDVGVDDVGRWTWGARSMWAWAWAWAWGRGAGCGRQGEWGSAAAAGTRRERRGEKKVVDVPVQWVAGL</sequence>
<feature type="compositionally biased region" description="Basic and acidic residues" evidence="1">
    <location>
        <begin position="187"/>
        <end position="199"/>
    </location>
</feature>
<feature type="region of interest" description="Disordered" evidence="1">
    <location>
        <begin position="187"/>
        <end position="217"/>
    </location>
</feature>
<name>A0ABR1XZX4_9PEZI</name>
<protein>
    <recommendedName>
        <fullName evidence="4">F-box domain-containing protein</fullName>
    </recommendedName>
</protein>
<dbReference type="EMBL" id="JBBWUH010000003">
    <property type="protein sequence ID" value="KAK8173683.1"/>
    <property type="molecule type" value="Genomic_DNA"/>
</dbReference>
<feature type="region of interest" description="Disordered" evidence="1">
    <location>
        <begin position="328"/>
        <end position="354"/>
    </location>
</feature>
<comment type="caution">
    <text evidence="2">The sequence shown here is derived from an EMBL/GenBank/DDBJ whole genome shotgun (WGS) entry which is preliminary data.</text>
</comment>
<proteinExistence type="predicted"/>
<dbReference type="Proteomes" id="UP001456524">
    <property type="component" value="Unassembled WGS sequence"/>
</dbReference>
<evidence type="ECO:0000313" key="3">
    <source>
        <dbReference type="Proteomes" id="UP001456524"/>
    </source>
</evidence>
<gene>
    <name evidence="2" type="ORF">IWX90DRAFT_413085</name>
</gene>
<evidence type="ECO:0000313" key="2">
    <source>
        <dbReference type="EMBL" id="KAK8173683.1"/>
    </source>
</evidence>
<organism evidence="2 3">
    <name type="scientific">Phyllosticta citrichinensis</name>
    <dbReference type="NCBI Taxonomy" id="1130410"/>
    <lineage>
        <taxon>Eukaryota</taxon>
        <taxon>Fungi</taxon>
        <taxon>Dikarya</taxon>
        <taxon>Ascomycota</taxon>
        <taxon>Pezizomycotina</taxon>
        <taxon>Dothideomycetes</taxon>
        <taxon>Dothideomycetes incertae sedis</taxon>
        <taxon>Botryosphaeriales</taxon>
        <taxon>Phyllostictaceae</taxon>
        <taxon>Phyllosticta</taxon>
    </lineage>
</organism>
<feature type="region of interest" description="Disordered" evidence="1">
    <location>
        <begin position="273"/>
        <end position="293"/>
    </location>
</feature>
<keyword evidence="3" id="KW-1185">Reference proteome</keyword>
<feature type="compositionally biased region" description="Low complexity" evidence="1">
    <location>
        <begin position="447"/>
        <end position="478"/>
    </location>
</feature>
<reference evidence="2 3" key="1">
    <citation type="journal article" date="2022" name="G3 (Bethesda)">
        <title>Enemy or ally: a genomic approach to elucidate the lifestyle of Phyllosticta citrichinaensis.</title>
        <authorList>
            <person name="Buijs V.A."/>
            <person name="Groenewald J.Z."/>
            <person name="Haridas S."/>
            <person name="LaButti K.M."/>
            <person name="Lipzen A."/>
            <person name="Martin F.M."/>
            <person name="Barry K."/>
            <person name="Grigoriev I.V."/>
            <person name="Crous P.W."/>
            <person name="Seidl M.F."/>
        </authorList>
    </citation>
    <scope>NUCLEOTIDE SEQUENCE [LARGE SCALE GENOMIC DNA]</scope>
    <source>
        <strain evidence="2 3">CBS 129764</strain>
    </source>
</reference>